<evidence type="ECO:0000313" key="3">
    <source>
        <dbReference type="Proteomes" id="UP001197093"/>
    </source>
</evidence>
<proteinExistence type="predicted"/>
<dbReference type="PANTHER" id="PTHR35910:SF6">
    <property type="entry name" value="2EXR DOMAIN-CONTAINING PROTEIN"/>
    <property type="match status" value="1"/>
</dbReference>
<dbReference type="Pfam" id="PF20150">
    <property type="entry name" value="2EXR"/>
    <property type="match status" value="1"/>
</dbReference>
<organism evidence="2 3">
    <name type="scientific">Staphylotrichum longicolle</name>
    <dbReference type="NCBI Taxonomy" id="669026"/>
    <lineage>
        <taxon>Eukaryota</taxon>
        <taxon>Fungi</taxon>
        <taxon>Dikarya</taxon>
        <taxon>Ascomycota</taxon>
        <taxon>Pezizomycotina</taxon>
        <taxon>Sordariomycetes</taxon>
        <taxon>Sordariomycetidae</taxon>
        <taxon>Sordariales</taxon>
        <taxon>Chaetomiaceae</taxon>
        <taxon>Staphylotrichum</taxon>
    </lineage>
</organism>
<sequence>MLTFGLFNDEYFSRWAPPGLCDGTWAPFPRLPTELRLYIWLLCLQQRRMIEIDICAADDEDHTAYPGHVPKPRYYTGRNPRGKIVNGRGYTLRVREPVSYAASFSPLFWVNNEARRAALSFYHVHLPFPGPGAEQVLYLNPGHDVVYVRPRGSRAIPGNLGPSPMTTLADFLHDVKAYDCKDQGVAHLALHMDYLHEFFEDTVPLIPAALRPAAAESFTDILGRRLRSVLCVIPFRSGVRAMGEFPASKWHCHFAQTFPLRRRGHATGAFHWLAADPRPGVEIDLRQLPLCNDPRRLARGWERLEQAFGITEEQRTARGDDSEGGFRFCICPHIAWSGPQPVDGVAGEEKEGWREELEQHLQFEADEWFRQRKWLTERFGYPNMIPEHGQMMDAGTFRMMQKQSFRDDLGIESFDNRNTLQDQSLYSSAARAIQHVLHGPLALLLDRKAYGGVDKMRSIAGLALSLAVFTASPVLATCKSACHADNCARAVTGTAYGPVFTSQAKSDCSSFVVTTSYGHTVTITADTTASGDKTIPTYASACSSSAGYVSACSCYGITSHVVTKTDKCDSGMCTNGACSLNSCTGQTCDTFTACGPGGSCVCASVTGGAGFCADGQTPCSGLTDCATSADCPVGSVCAVGTCCSRNVCIVASTCGGSTSPARLFRPRGVSYASVGHVAGYVGIV</sequence>
<protein>
    <recommendedName>
        <fullName evidence="1">2EXR domain-containing protein</fullName>
    </recommendedName>
</protein>
<dbReference type="AlphaFoldDB" id="A0AAD4F075"/>
<keyword evidence="3" id="KW-1185">Reference proteome</keyword>
<evidence type="ECO:0000313" key="2">
    <source>
        <dbReference type="EMBL" id="KAG7290315.1"/>
    </source>
</evidence>
<comment type="caution">
    <text evidence="2">The sequence shown here is derived from an EMBL/GenBank/DDBJ whole genome shotgun (WGS) entry which is preliminary data.</text>
</comment>
<reference evidence="2" key="1">
    <citation type="submission" date="2023-02" db="EMBL/GenBank/DDBJ databases">
        <authorList>
            <person name="Palmer J.M."/>
        </authorList>
    </citation>
    <scope>NUCLEOTIDE SEQUENCE</scope>
    <source>
        <strain evidence="2">FW57</strain>
    </source>
</reference>
<dbReference type="Proteomes" id="UP001197093">
    <property type="component" value="Unassembled WGS sequence"/>
</dbReference>
<evidence type="ECO:0000259" key="1">
    <source>
        <dbReference type="Pfam" id="PF20150"/>
    </source>
</evidence>
<dbReference type="EMBL" id="JAHCVI010000001">
    <property type="protein sequence ID" value="KAG7290315.1"/>
    <property type="molecule type" value="Genomic_DNA"/>
</dbReference>
<accession>A0AAD4F075</accession>
<name>A0AAD4F075_9PEZI</name>
<feature type="domain" description="2EXR" evidence="1">
    <location>
        <begin position="27"/>
        <end position="146"/>
    </location>
</feature>
<dbReference type="PANTHER" id="PTHR35910">
    <property type="entry name" value="2EXR DOMAIN-CONTAINING PROTEIN"/>
    <property type="match status" value="1"/>
</dbReference>
<gene>
    <name evidence="2" type="ORF">NEMBOFW57_000314</name>
</gene>
<dbReference type="InterPro" id="IPR045518">
    <property type="entry name" value="2EXR"/>
</dbReference>